<keyword evidence="2" id="KW-1185">Reference proteome</keyword>
<evidence type="ECO:0000313" key="2">
    <source>
        <dbReference type="Proteomes" id="UP000663193"/>
    </source>
</evidence>
<dbReference type="VEuPathDB" id="FungiDB:JI435_400700"/>
<sequence length="98" mass="10658">MLHPVTHERLYSAACCSSHNKGRAPLASLPIPSQVPLSAISSHRIAAIVSENSTRTRHDMYVDGMLLAHVAPARPPRDVENIKWLPTTPLPDCSSHSS</sequence>
<dbReference type="Proteomes" id="UP000663193">
    <property type="component" value="Chromosome 1"/>
</dbReference>
<reference evidence="2" key="1">
    <citation type="journal article" date="2021" name="BMC Genomics">
        <title>Chromosome-level genome assembly and manually-curated proteome of model necrotroph Parastagonospora nodorum Sn15 reveals a genome-wide trove of candidate effector homologs, and redundancy of virulence-related functions within an accessory chromosome.</title>
        <authorList>
            <person name="Bertazzoni S."/>
            <person name="Jones D.A.B."/>
            <person name="Phan H.T."/>
            <person name="Tan K.-C."/>
            <person name="Hane J.K."/>
        </authorList>
    </citation>
    <scope>NUCLEOTIDE SEQUENCE [LARGE SCALE GENOMIC DNA]</scope>
    <source>
        <strain evidence="2">SN15 / ATCC MYA-4574 / FGSC 10173)</strain>
    </source>
</reference>
<accession>A0A7U2ES02</accession>
<name>A0A7U2ES02_PHANO</name>
<organism evidence="1 2">
    <name type="scientific">Phaeosphaeria nodorum (strain SN15 / ATCC MYA-4574 / FGSC 10173)</name>
    <name type="common">Glume blotch fungus</name>
    <name type="synonym">Parastagonospora nodorum</name>
    <dbReference type="NCBI Taxonomy" id="321614"/>
    <lineage>
        <taxon>Eukaryota</taxon>
        <taxon>Fungi</taxon>
        <taxon>Dikarya</taxon>
        <taxon>Ascomycota</taxon>
        <taxon>Pezizomycotina</taxon>
        <taxon>Dothideomycetes</taxon>
        <taxon>Pleosporomycetidae</taxon>
        <taxon>Pleosporales</taxon>
        <taxon>Pleosporineae</taxon>
        <taxon>Phaeosphaeriaceae</taxon>
        <taxon>Parastagonospora</taxon>
    </lineage>
</organism>
<gene>
    <name evidence="1" type="ORF">JI435_400700</name>
</gene>
<dbReference type="EMBL" id="CP069023">
    <property type="protein sequence ID" value="QRC90903.1"/>
    <property type="molecule type" value="Genomic_DNA"/>
</dbReference>
<evidence type="ECO:0000313" key="1">
    <source>
        <dbReference type="EMBL" id="QRC90903.1"/>
    </source>
</evidence>
<dbReference type="AlphaFoldDB" id="A0A7U2ES02"/>
<proteinExistence type="predicted"/>
<protein>
    <submittedName>
        <fullName evidence="1">Uncharacterized protein</fullName>
    </submittedName>
</protein>